<sequence length="388" mass="45511">MNEFRKELEENILPFWAEKMVDYEHGGFYGAIDGHNRLQEKANKGVVMHARILWTFSAAFRVLKKESYLNIANRAFEYIKLHFIDAKFGGVYWELDYLGNPVNKKKQTYAQGFALYAFSEYYRATSIPEALTLSKAFFEQIESLKDQETGGYWEAFTEDWQPIEDMRLSDKDENEAKTMNTHLHILEPYTNLLRIWPDQQVIRAQHELLDLFLHKIYNPKNGHLQLFFDKNWNSQTDTISYGHDIEAAWLMLEAAEVLNNTELKEEVATTSLAIALASAEGLLADGSMAYELKDGVLDKERHWWVQAEAVVGFQYLAVQFDQVHYLEYSKILWKYIQNELIDYENGEWYWSRNEGGSINRKDDKAGFWKCPYHNGRMCLEMMAFQSKK</sequence>
<accession>A0A928UTH5</accession>
<dbReference type="InterPro" id="IPR008928">
    <property type="entry name" value="6-hairpin_glycosidase_sf"/>
</dbReference>
<comment type="function">
    <text evidence="4">Catalyzes the reversible epimerization of cellobiose to 4-O-beta-D-glucopyranosyl-D-mannose (Glc-Man).</text>
</comment>
<comment type="catalytic activity">
    <reaction evidence="1 4">
        <text>D-cellobiose = beta-D-glucosyl-(1-&gt;4)-D-mannopyranose</text>
        <dbReference type="Rhea" id="RHEA:23384"/>
        <dbReference type="ChEBI" id="CHEBI:17057"/>
        <dbReference type="ChEBI" id="CHEBI:47931"/>
        <dbReference type="EC" id="5.1.3.11"/>
    </reaction>
</comment>
<proteinExistence type="inferred from homology"/>
<organism evidence="5 6">
    <name type="scientific">Sphingobacterium hungaricum</name>
    <dbReference type="NCBI Taxonomy" id="2082723"/>
    <lineage>
        <taxon>Bacteria</taxon>
        <taxon>Pseudomonadati</taxon>
        <taxon>Bacteroidota</taxon>
        <taxon>Sphingobacteriia</taxon>
        <taxon>Sphingobacteriales</taxon>
        <taxon>Sphingobacteriaceae</taxon>
        <taxon>Sphingobacterium</taxon>
    </lineage>
</organism>
<name>A0A928UTH5_9SPHI</name>
<dbReference type="GO" id="GO:0005975">
    <property type="term" value="P:carbohydrate metabolic process"/>
    <property type="evidence" value="ECO:0007669"/>
    <property type="project" value="InterPro"/>
</dbReference>
<dbReference type="GO" id="GO:0047736">
    <property type="term" value="F:cellobiose epimerase activity"/>
    <property type="evidence" value="ECO:0007669"/>
    <property type="project" value="UniProtKB-UniRule"/>
</dbReference>
<dbReference type="Proteomes" id="UP000616201">
    <property type="component" value="Unassembled WGS sequence"/>
</dbReference>
<evidence type="ECO:0000313" key="6">
    <source>
        <dbReference type="Proteomes" id="UP000616201"/>
    </source>
</evidence>
<dbReference type="AlphaFoldDB" id="A0A928UTH5"/>
<gene>
    <name evidence="5" type="ORF">C4F49_01975</name>
</gene>
<evidence type="ECO:0000256" key="1">
    <source>
        <dbReference type="ARBA" id="ARBA00001470"/>
    </source>
</evidence>
<evidence type="ECO:0000256" key="4">
    <source>
        <dbReference type="HAMAP-Rule" id="MF_00929"/>
    </source>
</evidence>
<comment type="similarity">
    <text evidence="4">Belongs to the cellobiose 2-epimerase family.</text>
</comment>
<keyword evidence="6" id="KW-1185">Reference proteome</keyword>
<protein>
    <recommendedName>
        <fullName evidence="4">Cellobiose 2-epimerase</fullName>
        <shortName evidence="4">CE</shortName>
        <ecNumber evidence="4">5.1.3.11</ecNumber>
    </recommendedName>
</protein>
<dbReference type="RefSeq" id="WP_196934780.1">
    <property type="nucleotide sequence ID" value="NZ_MU158698.1"/>
</dbReference>
<dbReference type="HAMAP" id="MF_00929">
    <property type="entry name" value="Cellobiose_2_epim"/>
    <property type="match status" value="1"/>
</dbReference>
<dbReference type="EC" id="5.1.3.11" evidence="4"/>
<evidence type="ECO:0000256" key="2">
    <source>
        <dbReference type="ARBA" id="ARBA00008558"/>
    </source>
</evidence>
<evidence type="ECO:0000313" key="5">
    <source>
        <dbReference type="EMBL" id="MBE8712447.1"/>
    </source>
</evidence>
<reference evidence="5" key="1">
    <citation type="submission" date="2018-02" db="EMBL/GenBank/DDBJ databases">
        <authorList>
            <person name="Vasarhelyi B.M."/>
            <person name="Deshmukh S."/>
            <person name="Balint B."/>
            <person name="Kukolya J."/>
        </authorList>
    </citation>
    <scope>NUCLEOTIDE SEQUENCE</scope>
    <source>
        <strain evidence="5">KB22</strain>
    </source>
</reference>
<dbReference type="SUPFAM" id="SSF48208">
    <property type="entry name" value="Six-hairpin glycosidases"/>
    <property type="match status" value="1"/>
</dbReference>
<dbReference type="InterPro" id="IPR010819">
    <property type="entry name" value="AGE/CE"/>
</dbReference>
<evidence type="ECO:0000256" key="3">
    <source>
        <dbReference type="ARBA" id="ARBA00023235"/>
    </source>
</evidence>
<dbReference type="EMBL" id="PRDK01000001">
    <property type="protein sequence ID" value="MBE8712447.1"/>
    <property type="molecule type" value="Genomic_DNA"/>
</dbReference>
<comment type="caution">
    <text evidence="5">The sequence shown here is derived from an EMBL/GenBank/DDBJ whole genome shotgun (WGS) entry which is preliminary data.</text>
</comment>
<dbReference type="PANTHER" id="PTHR15108">
    <property type="entry name" value="N-ACYLGLUCOSAMINE-2-EPIMERASE"/>
    <property type="match status" value="1"/>
</dbReference>
<dbReference type="Pfam" id="PF07221">
    <property type="entry name" value="GlcNAc_2-epim"/>
    <property type="match status" value="1"/>
</dbReference>
<keyword evidence="3 4" id="KW-0413">Isomerase</keyword>
<dbReference type="InterPro" id="IPR028584">
    <property type="entry name" value="Cellobiose_2_epim"/>
</dbReference>
<comment type="similarity">
    <text evidence="2">Belongs to the N-acylglucosamine 2-epimerase family.</text>
</comment>
<dbReference type="InterPro" id="IPR012341">
    <property type="entry name" value="6hp_glycosidase-like_sf"/>
</dbReference>
<dbReference type="Gene3D" id="1.50.10.10">
    <property type="match status" value="1"/>
</dbReference>